<dbReference type="PROSITE" id="PS50972">
    <property type="entry name" value="PTERIN_BINDING"/>
    <property type="match status" value="1"/>
</dbReference>
<evidence type="ECO:0000256" key="1">
    <source>
        <dbReference type="ARBA" id="ARBA00000012"/>
    </source>
</evidence>
<dbReference type="Pfam" id="PF00809">
    <property type="entry name" value="Pterin_bind"/>
    <property type="match status" value="1"/>
</dbReference>
<comment type="function">
    <text evidence="9">Catalyzes the condensation of para-aminobenzoate (pABA) with 6-hydroxymethyl-7,8-dihydropterin diphosphate (DHPt-PP) to form 7,8-dihydropteroate (H2Pte), the immediate precursor of folate derivatives.</text>
</comment>
<evidence type="ECO:0000256" key="8">
    <source>
        <dbReference type="ARBA" id="ARBA00022909"/>
    </source>
</evidence>
<comment type="cofactor">
    <cofactor evidence="2 9">
        <name>Mg(2+)</name>
        <dbReference type="ChEBI" id="CHEBI:18420"/>
    </cofactor>
</comment>
<dbReference type="GO" id="GO:0004156">
    <property type="term" value="F:dihydropteroate synthase activity"/>
    <property type="evidence" value="ECO:0007669"/>
    <property type="project" value="UniProtKB-EC"/>
</dbReference>
<evidence type="ECO:0000313" key="11">
    <source>
        <dbReference type="EMBL" id="MFJ5445741.1"/>
    </source>
</evidence>
<dbReference type="RefSeq" id="WP_400880465.1">
    <property type="nucleotide sequence ID" value="NZ_JBIWXY010000001.1"/>
</dbReference>
<comment type="pathway">
    <text evidence="3 9">Cofactor biosynthesis; tetrahydrofolate biosynthesis; 7,8-dihydrofolate from 2-amino-4-hydroxy-6-hydroxymethyl-7,8-dihydropteridine diphosphate and 4-aminobenzoate: step 1/2.</text>
</comment>
<dbReference type="EMBL" id="JBIWXY010000001">
    <property type="protein sequence ID" value="MFJ5445741.1"/>
    <property type="molecule type" value="Genomic_DNA"/>
</dbReference>
<dbReference type="PROSITE" id="PS00793">
    <property type="entry name" value="DHPS_2"/>
    <property type="match status" value="1"/>
</dbReference>
<comment type="catalytic activity">
    <reaction evidence="1">
        <text>(7,8-dihydropterin-6-yl)methyl diphosphate + 4-aminobenzoate = 7,8-dihydropteroate + diphosphate</text>
        <dbReference type="Rhea" id="RHEA:19949"/>
        <dbReference type="ChEBI" id="CHEBI:17836"/>
        <dbReference type="ChEBI" id="CHEBI:17839"/>
        <dbReference type="ChEBI" id="CHEBI:33019"/>
        <dbReference type="ChEBI" id="CHEBI:72950"/>
        <dbReference type="EC" id="2.5.1.15"/>
    </reaction>
</comment>
<dbReference type="InterPro" id="IPR045031">
    <property type="entry name" value="DHP_synth-like"/>
</dbReference>
<evidence type="ECO:0000256" key="7">
    <source>
        <dbReference type="ARBA" id="ARBA00022842"/>
    </source>
</evidence>
<keyword evidence="5 9" id="KW-0808">Transferase</keyword>
<reference evidence="11 12" key="1">
    <citation type="submission" date="2024-11" db="EMBL/GenBank/DDBJ databases">
        <authorList>
            <person name="Kaparullina E.N."/>
            <person name="Delegan Y.A."/>
            <person name="Doronina N.V."/>
        </authorList>
    </citation>
    <scope>NUCLEOTIDE SEQUENCE [LARGE SCALE GENOMIC DNA]</scope>
    <source>
        <strain evidence="11 12">7sh_L</strain>
    </source>
</reference>
<gene>
    <name evidence="11" type="primary">folP</name>
    <name evidence="11" type="ORF">ACIKP9_05820</name>
</gene>
<dbReference type="Proteomes" id="UP001617669">
    <property type="component" value="Unassembled WGS sequence"/>
</dbReference>
<evidence type="ECO:0000256" key="9">
    <source>
        <dbReference type="RuleBase" id="RU361205"/>
    </source>
</evidence>
<proteinExistence type="inferred from homology"/>
<keyword evidence="7 9" id="KW-0460">Magnesium</keyword>
<feature type="domain" description="Pterin-binding" evidence="10">
    <location>
        <begin position="21"/>
        <end position="273"/>
    </location>
</feature>
<dbReference type="PROSITE" id="PS00792">
    <property type="entry name" value="DHPS_1"/>
    <property type="match status" value="1"/>
</dbReference>
<dbReference type="SUPFAM" id="SSF51717">
    <property type="entry name" value="Dihydropteroate synthetase-like"/>
    <property type="match status" value="1"/>
</dbReference>
<evidence type="ECO:0000256" key="2">
    <source>
        <dbReference type="ARBA" id="ARBA00001946"/>
    </source>
</evidence>
<comment type="similarity">
    <text evidence="9">Belongs to the DHPS family.</text>
</comment>
<evidence type="ECO:0000259" key="10">
    <source>
        <dbReference type="PROSITE" id="PS50972"/>
    </source>
</evidence>
<dbReference type="InterPro" id="IPR011005">
    <property type="entry name" value="Dihydropteroate_synth-like_sf"/>
</dbReference>
<keyword evidence="8 9" id="KW-0289">Folate biosynthesis</keyword>
<evidence type="ECO:0000256" key="6">
    <source>
        <dbReference type="ARBA" id="ARBA00022723"/>
    </source>
</evidence>
<accession>A0ABW8GK46</accession>
<evidence type="ECO:0000256" key="3">
    <source>
        <dbReference type="ARBA" id="ARBA00004763"/>
    </source>
</evidence>
<dbReference type="InterPro" id="IPR000489">
    <property type="entry name" value="Pterin-binding_dom"/>
</dbReference>
<evidence type="ECO:0000256" key="5">
    <source>
        <dbReference type="ARBA" id="ARBA00022679"/>
    </source>
</evidence>
<dbReference type="InterPro" id="IPR006390">
    <property type="entry name" value="DHP_synth_dom"/>
</dbReference>
<name>A0ABW8GK46_9PROT</name>
<protein>
    <recommendedName>
        <fullName evidence="4 9">Dihydropteroate synthase</fullName>
        <shortName evidence="9">DHPS</shortName>
        <ecNumber evidence="4 9">2.5.1.15</ecNumber>
    </recommendedName>
    <alternativeName>
        <fullName evidence="9">Dihydropteroate pyrophosphorylase</fullName>
    </alternativeName>
</protein>
<comment type="caution">
    <text evidence="11">The sequence shown here is derived from an EMBL/GenBank/DDBJ whole genome shotgun (WGS) entry which is preliminary data.</text>
</comment>
<keyword evidence="12" id="KW-1185">Reference proteome</keyword>
<evidence type="ECO:0000313" key="12">
    <source>
        <dbReference type="Proteomes" id="UP001617669"/>
    </source>
</evidence>
<dbReference type="NCBIfam" id="TIGR01496">
    <property type="entry name" value="DHPS"/>
    <property type="match status" value="1"/>
</dbReference>
<keyword evidence="6 9" id="KW-0479">Metal-binding</keyword>
<dbReference type="Gene3D" id="3.20.20.20">
    <property type="entry name" value="Dihydropteroate synthase-like"/>
    <property type="match status" value="1"/>
</dbReference>
<dbReference type="EC" id="2.5.1.15" evidence="4 9"/>
<dbReference type="PANTHER" id="PTHR20941">
    <property type="entry name" value="FOLATE SYNTHESIS PROTEINS"/>
    <property type="match status" value="1"/>
</dbReference>
<organism evidence="11 12">
    <name type="scientific">Methylobacillus methanolivorans</name>
    <dbReference type="NCBI Taxonomy" id="1848927"/>
    <lineage>
        <taxon>Bacteria</taxon>
        <taxon>Pseudomonadati</taxon>
        <taxon>Pseudomonadota</taxon>
        <taxon>Betaproteobacteria</taxon>
        <taxon>Nitrosomonadales</taxon>
        <taxon>Methylophilaceae</taxon>
        <taxon>Methylobacillus</taxon>
    </lineage>
</organism>
<dbReference type="CDD" id="cd00739">
    <property type="entry name" value="DHPS"/>
    <property type="match status" value="1"/>
</dbReference>
<dbReference type="PANTHER" id="PTHR20941:SF1">
    <property type="entry name" value="FOLIC ACID SYNTHESIS PROTEIN FOL1"/>
    <property type="match status" value="1"/>
</dbReference>
<sequence>MSKNNSNQFMCGKYQLDLAHPHVMGIVNVTPDSFSDGGRYASTEKAVAHAVQLVADGAHILDIGGESTRPNATPVGLEEELERVIPVIERLAREVDVPLSIDTYKPQVMSAAVKAGAAIINDIRGLQEPGAVEVAAEGDAGICIMHMQGTPQTMQQNPVYEDVVQEVATFLSERLQACMAAGIKAERIVLDPGFGFGKRTVHNLALLNGLPDILALGRPLLVGLSRKSVLGQIVGSDVDQRLHASLAASVISVMKGGRIVRVHDVKATVDALKVVDAVIHA</sequence>
<evidence type="ECO:0000256" key="4">
    <source>
        <dbReference type="ARBA" id="ARBA00012458"/>
    </source>
</evidence>